<proteinExistence type="predicted"/>
<dbReference type="InterPro" id="IPR036249">
    <property type="entry name" value="Thioredoxin-like_sf"/>
</dbReference>
<dbReference type="AlphaFoldDB" id="A0A3P8AHB0"/>
<dbReference type="OrthoDB" id="1923667at2759"/>
<dbReference type="Pfam" id="PF03190">
    <property type="entry name" value="Thioredox_DsbH"/>
    <property type="match status" value="1"/>
</dbReference>
<dbReference type="EMBL" id="UZAH01027928">
    <property type="protein sequence ID" value="VDO96247.1"/>
    <property type="molecule type" value="Genomic_DNA"/>
</dbReference>
<name>A0A3P8AHB0_HELPZ</name>
<dbReference type="InterPro" id="IPR008928">
    <property type="entry name" value="6-hairpin_glycosidase_sf"/>
</dbReference>
<reference evidence="2" key="1">
    <citation type="submission" date="2018-11" db="EMBL/GenBank/DDBJ databases">
        <authorList>
            <consortium name="Pathogen Informatics"/>
        </authorList>
    </citation>
    <scope>NUCLEOTIDE SEQUENCE [LARGE SCALE GENOMIC DNA]</scope>
</reference>
<dbReference type="InterPro" id="IPR004879">
    <property type="entry name" value="Ssp411-like_TRX"/>
</dbReference>
<dbReference type="SUPFAM" id="SSF48208">
    <property type="entry name" value="Six-hairpin glycosidases"/>
    <property type="match status" value="1"/>
</dbReference>
<dbReference type="SUPFAM" id="SSF52833">
    <property type="entry name" value="Thioredoxin-like"/>
    <property type="match status" value="1"/>
</dbReference>
<dbReference type="InterPro" id="IPR024705">
    <property type="entry name" value="Ssp411"/>
</dbReference>
<feature type="domain" description="Spermatogenesis-associated protein 20-like TRX" evidence="1">
    <location>
        <begin position="18"/>
        <end position="138"/>
    </location>
</feature>
<organism evidence="2">
    <name type="scientific">Heligmosomoides polygyrus</name>
    <name type="common">Parasitic roundworm</name>
    <dbReference type="NCBI Taxonomy" id="6339"/>
    <lineage>
        <taxon>Eukaryota</taxon>
        <taxon>Metazoa</taxon>
        <taxon>Ecdysozoa</taxon>
        <taxon>Nematoda</taxon>
        <taxon>Chromadorea</taxon>
        <taxon>Rhabditida</taxon>
        <taxon>Rhabditina</taxon>
        <taxon>Rhabditomorpha</taxon>
        <taxon>Strongyloidea</taxon>
        <taxon>Heligmosomidae</taxon>
        <taxon>Heligmosomoides</taxon>
    </lineage>
</organism>
<dbReference type="Gene3D" id="3.40.30.10">
    <property type="entry name" value="Glutaredoxin"/>
    <property type="match status" value="1"/>
</dbReference>
<dbReference type="PIRSF" id="PIRSF006402">
    <property type="entry name" value="UCP006402_thioredoxin"/>
    <property type="match status" value="1"/>
</dbReference>
<evidence type="ECO:0000313" key="2">
    <source>
        <dbReference type="EMBL" id="VDO96247.1"/>
    </source>
</evidence>
<protein>
    <recommendedName>
        <fullName evidence="1">Spermatogenesis-associated protein 20-like TRX domain-containing protein</fullName>
    </recommendedName>
</protein>
<gene>
    <name evidence="2" type="ORF">HPBE_LOCUS13457</name>
</gene>
<evidence type="ECO:0000259" key="1">
    <source>
        <dbReference type="Pfam" id="PF03190"/>
    </source>
</evidence>
<dbReference type="CDD" id="cd02955">
    <property type="entry name" value="SSP411"/>
    <property type="match status" value="1"/>
</dbReference>
<dbReference type="PANTHER" id="PTHR42899:SF1">
    <property type="entry name" value="SPERMATOGENESIS-ASSOCIATED PROTEIN 20"/>
    <property type="match status" value="1"/>
</dbReference>
<sequence>MRSTSAVTCGTFPFFYRYPWGSEAFEKARELNRPIFLSVGYSTCHWCHVMEKESFESVEIARLMNKDFVCIKVDREERPDVDKLYMAFIQATTGSGGWPMTVFLTPDLDPITGGTYFPPRDSAGSLGLPSVLRIVSENVAIGGQGQMITNAGAFKYKQTSFDEVYGGFGNAPKFPKACDLEFLINHYCWTKQDAERNVCSHMLEATLDGMARGGIHDHVGKGFHRYSVDEEWHVPHFEKMLYDQTQLLGIYADHCRVFGKKFCHVVEDIAEYMEQCLSHKEGGFYAAEDADSLPTLESREKREGAFCVWEMNEIKELLKDVKVDGKDGVDVFCQYFDVKEEGNVESFRDPHGELRGRNVLRMKQSHEEFAEELGVSSDELSTFISKAKSLLADVRSKRPPPHLDSKMVCAWQGLAITGLVKASLALSRPQYTERAVKTVEFVKKYLMDEHGQLLRSAYRGEDGSVENTGHPIHAFSDDYAMLIQGLLDLYQVTADLEYLKLAERLQNDMVSKESGYFIANEHGDVKVRVMEDQDGAEPCANSIAVGNLIRLYDYLETSEFKRKAEKILQAYRTLAQHFIQIVVVGPSDNESVKAFKEEINSHFIWNRLVLFLDPSTGELVVSLQGRTTRRCDSLRRFSEVGSHHAGAL</sequence>
<dbReference type="Gene3D" id="1.50.10.20">
    <property type="match status" value="1"/>
</dbReference>
<dbReference type="PANTHER" id="PTHR42899">
    <property type="entry name" value="SPERMATOGENESIS-ASSOCIATED PROTEIN 20"/>
    <property type="match status" value="1"/>
</dbReference>
<accession>A0A3P8AHB0</accession>
<dbReference type="GO" id="GO:0005975">
    <property type="term" value="P:carbohydrate metabolic process"/>
    <property type="evidence" value="ECO:0007669"/>
    <property type="project" value="InterPro"/>
</dbReference>